<organism evidence="1 2">
    <name type="scientific">Hohenbuehelia grisea</name>
    <dbReference type="NCBI Taxonomy" id="104357"/>
    <lineage>
        <taxon>Eukaryota</taxon>
        <taxon>Fungi</taxon>
        <taxon>Dikarya</taxon>
        <taxon>Basidiomycota</taxon>
        <taxon>Agaricomycotina</taxon>
        <taxon>Agaricomycetes</taxon>
        <taxon>Agaricomycetidae</taxon>
        <taxon>Agaricales</taxon>
        <taxon>Pleurotineae</taxon>
        <taxon>Pleurotaceae</taxon>
        <taxon>Hohenbuehelia</taxon>
    </lineage>
</organism>
<reference evidence="2" key="1">
    <citation type="submission" date="2024-06" db="EMBL/GenBank/DDBJ databases">
        <title>Multi-omics analyses provide insights into the biosynthesis of the anticancer antibiotic pleurotin in Hohenbuehelia grisea.</title>
        <authorList>
            <person name="Weaver J.A."/>
            <person name="Alberti F."/>
        </authorList>
    </citation>
    <scope>NUCLEOTIDE SEQUENCE [LARGE SCALE GENOMIC DNA]</scope>
    <source>
        <strain evidence="2">T-177</strain>
    </source>
</reference>
<sequence length="108" mass="12018">MLHYPPLSEPQISRPCVLPSFLSSLQPETHGQCTLFMVFGRFFLPDFWRKPGSRIVTPIAEGRIRTFPGRYHPPSRLYNINPLSISVAAPSFATLPILIGPSNVGLEA</sequence>
<accession>A0ABR3JR55</accession>
<dbReference type="Proteomes" id="UP001556367">
    <property type="component" value="Unassembled WGS sequence"/>
</dbReference>
<comment type="caution">
    <text evidence="1">The sequence shown here is derived from an EMBL/GenBank/DDBJ whole genome shotgun (WGS) entry which is preliminary data.</text>
</comment>
<evidence type="ECO:0000313" key="1">
    <source>
        <dbReference type="EMBL" id="KAL0957521.1"/>
    </source>
</evidence>
<keyword evidence="2" id="KW-1185">Reference proteome</keyword>
<name>A0ABR3JR55_9AGAR</name>
<gene>
    <name evidence="1" type="ORF">HGRIS_001314</name>
</gene>
<proteinExistence type="predicted"/>
<dbReference type="EMBL" id="JASNQZ010000005">
    <property type="protein sequence ID" value="KAL0957521.1"/>
    <property type="molecule type" value="Genomic_DNA"/>
</dbReference>
<evidence type="ECO:0000313" key="2">
    <source>
        <dbReference type="Proteomes" id="UP001556367"/>
    </source>
</evidence>
<protein>
    <submittedName>
        <fullName evidence="1">Uncharacterized protein</fullName>
    </submittedName>
</protein>